<keyword evidence="2" id="KW-1185">Reference proteome</keyword>
<dbReference type="InterPro" id="IPR007402">
    <property type="entry name" value="DUF455"/>
</dbReference>
<dbReference type="InterPro" id="IPR009078">
    <property type="entry name" value="Ferritin-like_SF"/>
</dbReference>
<dbReference type="GeneID" id="7832869"/>
<dbReference type="PANTHER" id="PTHR42782">
    <property type="entry name" value="SI:CH73-314G15.3"/>
    <property type="match status" value="1"/>
</dbReference>
<dbReference type="eggNOG" id="ENOG502RT0Y">
    <property type="taxonomic scope" value="Eukaryota"/>
</dbReference>
<dbReference type="OMA" id="HIEYNAM"/>
<dbReference type="SUPFAM" id="SSF47240">
    <property type="entry name" value="Ferritin-like"/>
    <property type="match status" value="1"/>
</dbReference>
<evidence type="ECO:0000313" key="2">
    <source>
        <dbReference type="Proteomes" id="UP000009168"/>
    </source>
</evidence>
<dbReference type="PIRSF" id="PIRSF012318">
    <property type="entry name" value="UCP012318"/>
    <property type="match status" value="1"/>
</dbReference>
<accession>Q23DQ9</accession>
<reference evidence="2" key="1">
    <citation type="journal article" date="2006" name="PLoS Biol.">
        <title>Macronuclear genome sequence of the ciliate Tetrahymena thermophila, a model eukaryote.</title>
        <authorList>
            <person name="Eisen J.A."/>
            <person name="Coyne R.S."/>
            <person name="Wu M."/>
            <person name="Wu D."/>
            <person name="Thiagarajan M."/>
            <person name="Wortman J.R."/>
            <person name="Badger J.H."/>
            <person name="Ren Q."/>
            <person name="Amedeo P."/>
            <person name="Jones K.M."/>
            <person name="Tallon L.J."/>
            <person name="Delcher A.L."/>
            <person name="Salzberg S.L."/>
            <person name="Silva J.C."/>
            <person name="Haas B.J."/>
            <person name="Majoros W.H."/>
            <person name="Farzad M."/>
            <person name="Carlton J.M."/>
            <person name="Smith R.K. Jr."/>
            <person name="Garg J."/>
            <person name="Pearlman R.E."/>
            <person name="Karrer K.M."/>
            <person name="Sun L."/>
            <person name="Manning G."/>
            <person name="Elde N.C."/>
            <person name="Turkewitz A.P."/>
            <person name="Asai D.J."/>
            <person name="Wilkes D.E."/>
            <person name="Wang Y."/>
            <person name="Cai H."/>
            <person name="Collins K."/>
            <person name="Stewart B.A."/>
            <person name="Lee S.R."/>
            <person name="Wilamowska K."/>
            <person name="Weinberg Z."/>
            <person name="Ruzzo W.L."/>
            <person name="Wloga D."/>
            <person name="Gaertig J."/>
            <person name="Frankel J."/>
            <person name="Tsao C.-C."/>
            <person name="Gorovsky M.A."/>
            <person name="Keeling P.J."/>
            <person name="Waller R.F."/>
            <person name="Patron N.J."/>
            <person name="Cherry J.M."/>
            <person name="Stover N.A."/>
            <person name="Krieger C.J."/>
            <person name="del Toro C."/>
            <person name="Ryder H.F."/>
            <person name="Williamson S.C."/>
            <person name="Barbeau R.A."/>
            <person name="Hamilton E.P."/>
            <person name="Orias E."/>
        </authorList>
    </citation>
    <scope>NUCLEOTIDE SEQUENCE [LARGE SCALE GENOMIC DNA]</scope>
    <source>
        <strain evidence="2">SB210</strain>
    </source>
</reference>
<dbReference type="Pfam" id="PF04305">
    <property type="entry name" value="DUF455"/>
    <property type="match status" value="1"/>
</dbReference>
<organism evidence="1 2">
    <name type="scientific">Tetrahymena thermophila (strain SB210)</name>
    <dbReference type="NCBI Taxonomy" id="312017"/>
    <lineage>
        <taxon>Eukaryota</taxon>
        <taxon>Sar</taxon>
        <taxon>Alveolata</taxon>
        <taxon>Ciliophora</taxon>
        <taxon>Intramacronucleata</taxon>
        <taxon>Oligohymenophorea</taxon>
        <taxon>Hymenostomatida</taxon>
        <taxon>Tetrahymenina</taxon>
        <taxon>Tetrahymenidae</taxon>
        <taxon>Tetrahymena</taxon>
    </lineage>
</organism>
<evidence type="ECO:0000313" key="1">
    <source>
        <dbReference type="EMBL" id="EAR94617.1"/>
    </source>
</evidence>
<protein>
    <submittedName>
        <fullName evidence="1">Rbn1</fullName>
    </submittedName>
</protein>
<dbReference type="HOGENOM" id="CLU_035354_0_1_1"/>
<dbReference type="RefSeq" id="XP_001014627.1">
    <property type="nucleotide sequence ID" value="XM_001014627.1"/>
</dbReference>
<dbReference type="Proteomes" id="UP000009168">
    <property type="component" value="Unassembled WGS sequence"/>
</dbReference>
<dbReference type="KEGG" id="tet:TTHERM_00046320"/>
<dbReference type="PANTHER" id="PTHR42782:SF4">
    <property type="entry name" value="DUF455 DOMAIN-CONTAINING PROTEIN"/>
    <property type="match status" value="1"/>
</dbReference>
<dbReference type="STRING" id="312017.Q23DQ9"/>
<proteinExistence type="predicted"/>
<sequence length="300" mass="35030">MQFRSCYNLLRKKFSSVQFAESSYFQDIKQDCQRALVNQNPRDSAFMIQKIYKSINNNEQQLKDEILNCHVNNNYQGQTYDFPENVQSSSVKDINQFLKDNKISKNIQLLHSLAHIEYNAMKSYLDTSIRFLDNVKSEQKFEFFKDIMRVSCEESEHFILLSDRLSQDNIIYGDIPVHTGLIDNVKNSINCPLTRIALISIVQEGKGVDSGDRLLVKLISFQDKIGAKILQRILDEEVGHIGIGNKWFQIICKNQNIDPIIKFKEICQNHGVKFFKPYNKEARIKAGYDENWIQKIWEEN</sequence>
<dbReference type="InParanoid" id="Q23DQ9"/>
<dbReference type="CDD" id="cd00657">
    <property type="entry name" value="Ferritin_like"/>
    <property type="match status" value="1"/>
</dbReference>
<gene>
    <name evidence="1" type="ORF">TTHERM_00046320</name>
</gene>
<name>Q23DQ9_TETTS</name>
<dbReference type="InterPro" id="IPR011197">
    <property type="entry name" value="UCP012318"/>
</dbReference>
<dbReference type="AlphaFoldDB" id="Q23DQ9"/>
<dbReference type="OrthoDB" id="426882at2759"/>
<dbReference type="EMBL" id="GG662712">
    <property type="protein sequence ID" value="EAR94617.1"/>
    <property type="molecule type" value="Genomic_DNA"/>
</dbReference>